<evidence type="ECO:0000313" key="1">
    <source>
        <dbReference type="EMBL" id="GAA3883938.1"/>
    </source>
</evidence>
<protein>
    <submittedName>
        <fullName evidence="1">Uncharacterized protein</fullName>
    </submittedName>
</protein>
<keyword evidence="2" id="KW-1185">Reference proteome</keyword>
<gene>
    <name evidence="1" type="ORF">GCM10022381_27660</name>
</gene>
<dbReference type="EMBL" id="BAABCN010000008">
    <property type="protein sequence ID" value="GAA3883938.1"/>
    <property type="molecule type" value="Genomic_DNA"/>
</dbReference>
<dbReference type="Proteomes" id="UP001501803">
    <property type="component" value="Unassembled WGS sequence"/>
</dbReference>
<comment type="caution">
    <text evidence="1">The sequence shown here is derived from an EMBL/GenBank/DDBJ whole genome shotgun (WGS) entry which is preliminary data.</text>
</comment>
<organism evidence="1 2">
    <name type="scientific">Leifsonia kafniensis</name>
    <dbReference type="NCBI Taxonomy" id="475957"/>
    <lineage>
        <taxon>Bacteria</taxon>
        <taxon>Bacillati</taxon>
        <taxon>Actinomycetota</taxon>
        <taxon>Actinomycetes</taxon>
        <taxon>Micrococcales</taxon>
        <taxon>Microbacteriaceae</taxon>
        <taxon>Leifsonia</taxon>
    </lineage>
</organism>
<dbReference type="RefSeq" id="WP_345067738.1">
    <property type="nucleotide sequence ID" value="NZ_BAABCN010000008.1"/>
</dbReference>
<proteinExistence type="predicted"/>
<sequence length="193" mass="20115">MEAATLWIAFVSAVGTGGAAIFAGFAMANSAKAEAAAAKSATRAEKAQAQALDAWKASAAALEQANSRAERAARAPLGHALNDLGKNILSARFSRASELGRYPGRVEEAAALGPLQFAAGHPSARKVTRWVGEFAESVPLRDPASMLGAMSLIGDRVRDWVADPDSTMTAIRADPKVPESAITPGDSAEWRVE</sequence>
<evidence type="ECO:0000313" key="2">
    <source>
        <dbReference type="Proteomes" id="UP001501803"/>
    </source>
</evidence>
<accession>A0ABP7KRZ3</accession>
<reference evidence="2" key="1">
    <citation type="journal article" date="2019" name="Int. J. Syst. Evol. Microbiol.">
        <title>The Global Catalogue of Microorganisms (GCM) 10K type strain sequencing project: providing services to taxonomists for standard genome sequencing and annotation.</title>
        <authorList>
            <consortium name="The Broad Institute Genomics Platform"/>
            <consortium name="The Broad Institute Genome Sequencing Center for Infectious Disease"/>
            <person name="Wu L."/>
            <person name="Ma J."/>
        </authorList>
    </citation>
    <scope>NUCLEOTIDE SEQUENCE [LARGE SCALE GENOMIC DNA]</scope>
    <source>
        <strain evidence="2">JCM 17021</strain>
    </source>
</reference>
<name>A0ABP7KRZ3_9MICO</name>